<proteinExistence type="predicted"/>
<dbReference type="PANTHER" id="PTHR40036:SF1">
    <property type="entry name" value="MACROCIN O-METHYLTRANSFERASE"/>
    <property type="match status" value="1"/>
</dbReference>
<name>A0ABU8YKA5_9CYAN</name>
<evidence type="ECO:0000313" key="1">
    <source>
        <dbReference type="EMBL" id="MEK0184798.1"/>
    </source>
</evidence>
<organism evidence="1 2">
    <name type="scientific">Microcoleus anatoxicus PTRS2</name>
    <dbReference type="NCBI Taxonomy" id="2705321"/>
    <lineage>
        <taxon>Bacteria</taxon>
        <taxon>Bacillati</taxon>
        <taxon>Cyanobacteriota</taxon>
        <taxon>Cyanophyceae</taxon>
        <taxon>Oscillatoriophycideae</taxon>
        <taxon>Oscillatoriales</taxon>
        <taxon>Microcoleaceae</taxon>
        <taxon>Microcoleus</taxon>
        <taxon>Microcoleus anatoxicus</taxon>
    </lineage>
</organism>
<dbReference type="GO" id="GO:0032259">
    <property type="term" value="P:methylation"/>
    <property type="evidence" value="ECO:0007669"/>
    <property type="project" value="UniProtKB-KW"/>
</dbReference>
<keyword evidence="1" id="KW-0489">Methyltransferase</keyword>
<reference evidence="1 2" key="1">
    <citation type="journal article" date="2020" name="Harmful Algae">
        <title>Molecular and morphological characterization of a novel dihydroanatoxin-a producing Microcoleus species (cyanobacteria) from the Russian River, California, USA.</title>
        <authorList>
            <person name="Conklin K.Y."/>
            <person name="Stancheva R."/>
            <person name="Otten T.G."/>
            <person name="Fadness R."/>
            <person name="Boyer G.L."/>
            <person name="Read B."/>
            <person name="Zhang X."/>
            <person name="Sheath R.G."/>
        </authorList>
    </citation>
    <scope>NUCLEOTIDE SEQUENCE [LARGE SCALE GENOMIC DNA]</scope>
    <source>
        <strain evidence="1 2">PTRS2</strain>
    </source>
</reference>
<protein>
    <submittedName>
        <fullName evidence="1">TylF/MycF/NovP-related O-methyltransferase</fullName>
        <ecNumber evidence="1">2.1.1.-</ecNumber>
    </submittedName>
</protein>
<dbReference type="Proteomes" id="UP001384579">
    <property type="component" value="Unassembled WGS sequence"/>
</dbReference>
<dbReference type="EMBL" id="JBBLXS010000074">
    <property type="protein sequence ID" value="MEK0184798.1"/>
    <property type="molecule type" value="Genomic_DNA"/>
</dbReference>
<sequence length="260" mass="30056">MRWLKVSEAEKFDGTKKYSKDQEIESRLEELFSNHKVSPLEIINGFPIYARRTVLKKFLAHYELFRRTIDLPGDIVELGVFRGQSLMTFANLLEARNIGDRTKKVWGFDNFKGFTGLRPEDGPNYEQSHKVEGGFSPEKFYEELLDVIDIFDADRFVGWKKRIELVVGDVTATIPEFVAKNPGLRISLLHFDIDMYEPTKVGLDYLYPLVVPGGVVIFDEYGILEWSGESKAVEEYFKGQHVELKKFEWNNVPGAYLIKQ</sequence>
<dbReference type="InterPro" id="IPR008884">
    <property type="entry name" value="TylF_MeTrfase"/>
</dbReference>
<dbReference type="InterPro" id="IPR029063">
    <property type="entry name" value="SAM-dependent_MTases_sf"/>
</dbReference>
<dbReference type="Gene3D" id="3.40.50.150">
    <property type="entry name" value="Vaccinia Virus protein VP39"/>
    <property type="match status" value="1"/>
</dbReference>
<accession>A0ABU8YKA5</accession>
<dbReference type="SUPFAM" id="SSF53335">
    <property type="entry name" value="S-adenosyl-L-methionine-dependent methyltransferases"/>
    <property type="match status" value="1"/>
</dbReference>
<dbReference type="PANTHER" id="PTHR40036">
    <property type="entry name" value="MACROCIN O-METHYLTRANSFERASE"/>
    <property type="match status" value="1"/>
</dbReference>
<gene>
    <name evidence="1" type="ORF">WMG39_07995</name>
</gene>
<dbReference type="RefSeq" id="WP_340541348.1">
    <property type="nucleotide sequence ID" value="NZ_JBBLXS010000074.1"/>
</dbReference>
<keyword evidence="2" id="KW-1185">Reference proteome</keyword>
<dbReference type="EC" id="2.1.1.-" evidence="1"/>
<dbReference type="GO" id="GO:0008168">
    <property type="term" value="F:methyltransferase activity"/>
    <property type="evidence" value="ECO:0007669"/>
    <property type="project" value="UniProtKB-KW"/>
</dbReference>
<dbReference type="Pfam" id="PF05711">
    <property type="entry name" value="TylF"/>
    <property type="match status" value="1"/>
</dbReference>
<keyword evidence="1" id="KW-0808">Transferase</keyword>
<evidence type="ECO:0000313" key="2">
    <source>
        <dbReference type="Proteomes" id="UP001384579"/>
    </source>
</evidence>
<comment type="caution">
    <text evidence="1">The sequence shown here is derived from an EMBL/GenBank/DDBJ whole genome shotgun (WGS) entry which is preliminary data.</text>
</comment>